<protein>
    <recommendedName>
        <fullName evidence="1">Histidine kinase/HSP90-like ATPase domain-containing protein</fullName>
    </recommendedName>
</protein>
<sequence length="165" mass="18713">MLIHISFEQGLSRIDNQGILHEEILVPAQCPASPNSPYRAEYEWLFGVERSLARTLSPWLERYRYELIGSKGLLCEALSNAFAHGNRKDPKQPIGITIHEGKKGVMVRIKDNGKGFDIEGVIDEYRQGKSYYHTAGNGLRLMISSTVFNVFYTDNGTAFHLLYTF</sequence>
<dbReference type="InterPro" id="IPR003594">
    <property type="entry name" value="HATPase_dom"/>
</dbReference>
<dbReference type="Pfam" id="PF13581">
    <property type="entry name" value="HATPase_c_2"/>
    <property type="match status" value="1"/>
</dbReference>
<keyword evidence="3" id="KW-1185">Reference proteome</keyword>
<evidence type="ECO:0000313" key="3">
    <source>
        <dbReference type="Proteomes" id="UP001320148"/>
    </source>
</evidence>
<accession>A0ABM7PH15</accession>
<dbReference type="Proteomes" id="UP001320148">
    <property type="component" value="Chromosome"/>
</dbReference>
<gene>
    <name evidence="2" type="ORF">DSLASN_19950</name>
</gene>
<dbReference type="EMBL" id="AP024488">
    <property type="protein sequence ID" value="BCS96363.1"/>
    <property type="molecule type" value="Genomic_DNA"/>
</dbReference>
<dbReference type="SUPFAM" id="SSF55874">
    <property type="entry name" value="ATPase domain of HSP90 chaperone/DNA topoisomerase II/histidine kinase"/>
    <property type="match status" value="1"/>
</dbReference>
<reference evidence="2 3" key="1">
    <citation type="submission" date="2021-02" db="EMBL/GenBank/DDBJ databases">
        <title>Complete genome of Desulfoluna sp. strain ASN36.</title>
        <authorList>
            <person name="Takahashi A."/>
            <person name="Kojima H."/>
            <person name="Fukui M."/>
        </authorList>
    </citation>
    <scope>NUCLEOTIDE SEQUENCE [LARGE SCALE GENOMIC DNA]</scope>
    <source>
        <strain evidence="2 3">ASN36</strain>
    </source>
</reference>
<dbReference type="InterPro" id="IPR036890">
    <property type="entry name" value="HATPase_C_sf"/>
</dbReference>
<proteinExistence type="predicted"/>
<feature type="domain" description="Histidine kinase/HSP90-like ATPase" evidence="1">
    <location>
        <begin position="74"/>
        <end position="142"/>
    </location>
</feature>
<name>A0ABM7PH15_9BACT</name>
<dbReference type="RefSeq" id="WP_236892681.1">
    <property type="nucleotide sequence ID" value="NZ_AP024488.1"/>
</dbReference>
<evidence type="ECO:0000259" key="1">
    <source>
        <dbReference type="Pfam" id="PF13581"/>
    </source>
</evidence>
<dbReference type="CDD" id="cd16936">
    <property type="entry name" value="HATPase_RsbW-like"/>
    <property type="match status" value="1"/>
</dbReference>
<dbReference type="Gene3D" id="3.30.565.10">
    <property type="entry name" value="Histidine kinase-like ATPase, C-terminal domain"/>
    <property type="match status" value="1"/>
</dbReference>
<organism evidence="2 3">
    <name type="scientific">Desulfoluna limicola</name>
    <dbReference type="NCBI Taxonomy" id="2810562"/>
    <lineage>
        <taxon>Bacteria</taxon>
        <taxon>Pseudomonadati</taxon>
        <taxon>Thermodesulfobacteriota</taxon>
        <taxon>Desulfobacteria</taxon>
        <taxon>Desulfobacterales</taxon>
        <taxon>Desulfolunaceae</taxon>
        <taxon>Desulfoluna</taxon>
    </lineage>
</organism>
<evidence type="ECO:0000313" key="2">
    <source>
        <dbReference type="EMBL" id="BCS96363.1"/>
    </source>
</evidence>